<dbReference type="GO" id="GO:0003729">
    <property type="term" value="F:mRNA binding"/>
    <property type="evidence" value="ECO:0007669"/>
    <property type="project" value="UniProtKB-ARBA"/>
</dbReference>
<dbReference type="GO" id="GO:0005739">
    <property type="term" value="C:mitochondrion"/>
    <property type="evidence" value="ECO:0007669"/>
    <property type="project" value="UniProtKB-SubCell"/>
</dbReference>
<comment type="subcellular location">
    <subcellularLocation>
        <location evidence="1">Mitochondrion</location>
    </subcellularLocation>
</comment>
<evidence type="ECO:0000313" key="10">
    <source>
        <dbReference type="RefSeq" id="XP_008786836.2"/>
    </source>
</evidence>
<dbReference type="Pfam" id="PF13812">
    <property type="entry name" value="PPR_3"/>
    <property type="match status" value="1"/>
</dbReference>
<keyword evidence="5" id="KW-0496">Mitochondrion</keyword>
<feature type="repeat" description="PPR" evidence="6">
    <location>
        <begin position="464"/>
        <end position="498"/>
    </location>
</feature>
<evidence type="ECO:0000256" key="4">
    <source>
        <dbReference type="ARBA" id="ARBA00022946"/>
    </source>
</evidence>
<evidence type="ECO:0000256" key="6">
    <source>
        <dbReference type="PROSITE-ProRule" id="PRU00708"/>
    </source>
</evidence>
<dbReference type="Gene3D" id="1.25.40.10">
    <property type="entry name" value="Tetratricopeptide repeat domain"/>
    <property type="match status" value="2"/>
</dbReference>
<reference evidence="10" key="2">
    <citation type="submission" date="2025-08" db="UniProtKB">
        <authorList>
            <consortium name="RefSeq"/>
        </authorList>
    </citation>
    <scope>IDENTIFICATION</scope>
    <source>
        <tissue evidence="10">Young leaves</tissue>
    </source>
</reference>
<feature type="domain" description="PROP1-like PPR" evidence="8">
    <location>
        <begin position="439"/>
        <end position="581"/>
    </location>
</feature>
<protein>
    <submittedName>
        <fullName evidence="10">Pentatricopeptide repeat-containing protein At1g80270, mitochondrial-like</fullName>
    </submittedName>
</protein>
<dbReference type="InterPro" id="IPR011990">
    <property type="entry name" value="TPR-like_helical_dom_sf"/>
</dbReference>
<feature type="region of interest" description="Disordered" evidence="7">
    <location>
        <begin position="76"/>
        <end position="109"/>
    </location>
</feature>
<dbReference type="GeneID" id="103705032"/>
<proteinExistence type="inferred from homology"/>
<dbReference type="RefSeq" id="XP_008786836.2">
    <property type="nucleotide sequence ID" value="XM_008788614.3"/>
</dbReference>
<dbReference type="SUPFAM" id="SSF48452">
    <property type="entry name" value="TPR-like"/>
    <property type="match status" value="1"/>
</dbReference>
<evidence type="ECO:0000256" key="3">
    <source>
        <dbReference type="ARBA" id="ARBA00022737"/>
    </source>
</evidence>
<evidence type="ECO:0000259" key="8">
    <source>
        <dbReference type="Pfam" id="PF17177"/>
    </source>
</evidence>
<evidence type="ECO:0000256" key="7">
    <source>
        <dbReference type="SAM" id="MobiDB-lite"/>
    </source>
</evidence>
<dbReference type="KEGG" id="pda:103705032"/>
<dbReference type="FunFam" id="1.25.40.10:FF:000744">
    <property type="entry name" value="Pentatricopeptide repeat-containing protein, mitochondrial"/>
    <property type="match status" value="1"/>
</dbReference>
<keyword evidence="4" id="KW-0809">Transit peptide</keyword>
<sequence>MWALRRASNPLRYHIPHGAVAQAFCSKLDTQCGNLKHEHWDYELYGNTAAFVLPNFFPHGPSLSAMPSLGIRNLSSQAGATTSDSEVDDGFSDLDSPPETDKIGTIVDKEDNDEFVSEREISGDESKVDSAEVGDCSLRLSDSKSQSNGEKEPRRTSVASPFFKVVMDAPRQSFNDALNKWVEAGNSLGRDEISMIVQNLRKRRFYGKALQFLEWLEASKRLDFVERDYASRLDLVAKVHGLQKAEKYINMIPESFSGEIIYRTLLANYVSTGNIKKSEEVFNKIRDHGLPITTFSCNQLLLLYKRVDRKKMVDVLMMMEKENIKPSSFTYRLLIDTKGRTNDITGMEQIVEKMKAEGVELDLATQAMIAKHYIFGGLNEKAEATLKEMEGDDIKENRNACKVLLPLYAALGKAEDVGRIWKVCEANPRLEECLAAVEAWGKLGHVEDAEEVFENMLKTWKNLSSKYYNALLKVYADHKLLSKGKELAKRMSDAGCRIGPLTWDALVKLYVEAGEVEKADSILQKAAQQNLIRPLYSSYMAVLDEYSKRGNIHNAEKIFHRLKQSGYTMRMTQYKLLLEAYINGKTPAYGFRERMKADNVFPNKQVAAQLEAVDAFRKTHISELLD</sequence>
<evidence type="ECO:0000256" key="2">
    <source>
        <dbReference type="ARBA" id="ARBA00007626"/>
    </source>
</evidence>
<feature type="repeat" description="PPR" evidence="6">
    <location>
        <begin position="258"/>
        <end position="292"/>
    </location>
</feature>
<dbReference type="PANTHER" id="PTHR45717:SF15">
    <property type="entry name" value="AGL218WP"/>
    <property type="match status" value="1"/>
</dbReference>
<evidence type="ECO:0000313" key="9">
    <source>
        <dbReference type="Proteomes" id="UP000228380"/>
    </source>
</evidence>
<organism evidence="9 10">
    <name type="scientific">Phoenix dactylifera</name>
    <name type="common">Date palm</name>
    <dbReference type="NCBI Taxonomy" id="42345"/>
    <lineage>
        <taxon>Eukaryota</taxon>
        <taxon>Viridiplantae</taxon>
        <taxon>Streptophyta</taxon>
        <taxon>Embryophyta</taxon>
        <taxon>Tracheophyta</taxon>
        <taxon>Spermatophyta</taxon>
        <taxon>Magnoliopsida</taxon>
        <taxon>Liliopsida</taxon>
        <taxon>Arecaceae</taxon>
        <taxon>Coryphoideae</taxon>
        <taxon>Phoeniceae</taxon>
        <taxon>Phoenix</taxon>
    </lineage>
</organism>
<name>A0A8B7BWL6_PHODC</name>
<feature type="region of interest" description="Disordered" evidence="7">
    <location>
        <begin position="114"/>
        <end position="133"/>
    </location>
</feature>
<dbReference type="AlphaFoldDB" id="A0A8B7BWL6"/>
<evidence type="ECO:0000256" key="1">
    <source>
        <dbReference type="ARBA" id="ARBA00004173"/>
    </source>
</evidence>
<reference evidence="9" key="1">
    <citation type="journal article" date="2019" name="Nat. Commun.">
        <title>Genome-wide association mapping of date palm fruit traits.</title>
        <authorList>
            <person name="Hazzouri K.M."/>
            <person name="Gros-Balthazard M."/>
            <person name="Flowers J.M."/>
            <person name="Copetti D."/>
            <person name="Lemansour A."/>
            <person name="Lebrun M."/>
            <person name="Masmoudi K."/>
            <person name="Ferrand S."/>
            <person name="Dhar M.I."/>
            <person name="Fresquez Z.A."/>
            <person name="Rosas U."/>
            <person name="Zhang J."/>
            <person name="Talag J."/>
            <person name="Lee S."/>
            <person name="Kudrna D."/>
            <person name="Powell R.F."/>
            <person name="Leitch I.J."/>
            <person name="Krueger R.R."/>
            <person name="Wing R.A."/>
            <person name="Amiri K.M.A."/>
            <person name="Purugganan M.D."/>
        </authorList>
    </citation>
    <scope>NUCLEOTIDE SEQUENCE [LARGE SCALE GENOMIC DNA]</scope>
    <source>
        <strain evidence="9">cv. Khalas</strain>
    </source>
</reference>
<dbReference type="NCBIfam" id="TIGR00756">
    <property type="entry name" value="PPR"/>
    <property type="match status" value="1"/>
</dbReference>
<feature type="compositionally biased region" description="Basic and acidic residues" evidence="7">
    <location>
        <begin position="116"/>
        <end position="130"/>
    </location>
</feature>
<keyword evidence="9" id="KW-1185">Reference proteome</keyword>
<feature type="compositionally biased region" description="Acidic residues" evidence="7">
    <location>
        <begin position="85"/>
        <end position="98"/>
    </location>
</feature>
<dbReference type="PROSITE" id="PS51375">
    <property type="entry name" value="PPR"/>
    <property type="match status" value="2"/>
</dbReference>
<accession>A0A8B7BWL6</accession>
<dbReference type="Proteomes" id="UP000228380">
    <property type="component" value="Chromosome 12"/>
</dbReference>
<evidence type="ECO:0000256" key="5">
    <source>
        <dbReference type="ARBA" id="ARBA00023128"/>
    </source>
</evidence>
<dbReference type="Pfam" id="PF17177">
    <property type="entry name" value="PPR_long"/>
    <property type="match status" value="1"/>
</dbReference>
<dbReference type="InterPro" id="IPR033443">
    <property type="entry name" value="PROP1-like_PPR_dom"/>
</dbReference>
<dbReference type="FunFam" id="1.25.40.10:FF:000394">
    <property type="entry name" value="Pentatricopeptide repeat-containing protein, mitochondrial"/>
    <property type="match status" value="1"/>
</dbReference>
<keyword evidence="3" id="KW-0677">Repeat</keyword>
<comment type="similarity">
    <text evidence="2">Belongs to the PPR family. P subfamily.</text>
</comment>
<dbReference type="PANTHER" id="PTHR45717">
    <property type="entry name" value="OS12G0527900 PROTEIN"/>
    <property type="match status" value="1"/>
</dbReference>
<dbReference type="OrthoDB" id="739241at2759"/>
<gene>
    <name evidence="10" type="primary">LOC103705032</name>
</gene>
<dbReference type="Pfam" id="PF01535">
    <property type="entry name" value="PPR"/>
    <property type="match status" value="1"/>
</dbReference>
<dbReference type="InterPro" id="IPR002885">
    <property type="entry name" value="PPR_rpt"/>
</dbReference>